<sequence>MKKLGTLCFAMALLAFGACKDSGPKERFLPPSTGGVNSLMVVMETELWKGPVGDKIRDEFAAQVLGLPQIEPIFTITQLPPQVFKGTTTYSRSVLYVEQDSTSLAHIKDDAYAKPQKVAVVTGPTEETMIENLDSLAPKAIQAFKQVEIAEAQKRFGRSLSEDKALEEEFGLRMKVPSLYKVGKREKNFVWMDIQIPKGTMNIIAYEMPWNSFRNDSTFVEDIVKMRDSMGQKYVPGPNENTYMITEKAFAPYVFPTEIGAKKAVEVKGMWEIHGYPMAGPFLTYIINDEKNQRKMVLEGFTFAPSTEKRDYMFELEAILRTVDFDPKPVSK</sequence>
<evidence type="ECO:0000313" key="3">
    <source>
        <dbReference type="Proteomes" id="UP000319204"/>
    </source>
</evidence>
<dbReference type="OrthoDB" id="1115230at2"/>
<name>A0A5N5ISS7_9FLAO</name>
<dbReference type="PROSITE" id="PS51257">
    <property type="entry name" value="PROKAR_LIPOPROTEIN"/>
    <property type="match status" value="1"/>
</dbReference>
<accession>A0A5N5ISS7</accession>
<keyword evidence="3" id="KW-1185">Reference proteome</keyword>
<dbReference type="InterPro" id="IPR032286">
    <property type="entry name" value="DUF4837"/>
</dbReference>
<dbReference type="EMBL" id="VNIK02000005">
    <property type="protein sequence ID" value="KAB5488858.1"/>
    <property type="molecule type" value="Genomic_DNA"/>
</dbReference>
<feature type="signal peptide" evidence="1">
    <location>
        <begin position="1"/>
        <end position="17"/>
    </location>
</feature>
<evidence type="ECO:0000256" key="1">
    <source>
        <dbReference type="SAM" id="SignalP"/>
    </source>
</evidence>
<dbReference type="RefSeq" id="WP_151890353.1">
    <property type="nucleotide sequence ID" value="NZ_VNIK02000005.1"/>
</dbReference>
<gene>
    <name evidence="2" type="ORF">FOT42_009600</name>
</gene>
<organism evidence="2 3">
    <name type="scientific">Flagellimonas hadalis</name>
    <dbReference type="NCBI Taxonomy" id="2597517"/>
    <lineage>
        <taxon>Bacteria</taxon>
        <taxon>Pseudomonadati</taxon>
        <taxon>Bacteroidota</taxon>
        <taxon>Flavobacteriia</taxon>
        <taxon>Flavobacteriales</taxon>
        <taxon>Flavobacteriaceae</taxon>
        <taxon>Flagellimonas</taxon>
    </lineage>
</organism>
<protein>
    <submittedName>
        <fullName evidence="2">DUF4837 family protein</fullName>
    </submittedName>
</protein>
<dbReference type="Proteomes" id="UP000319204">
    <property type="component" value="Unassembled WGS sequence"/>
</dbReference>
<dbReference type="Pfam" id="PF16125">
    <property type="entry name" value="DUF4837"/>
    <property type="match status" value="1"/>
</dbReference>
<keyword evidence="1" id="KW-0732">Signal</keyword>
<proteinExistence type="predicted"/>
<reference evidence="2" key="1">
    <citation type="submission" date="2019-10" db="EMBL/GenBank/DDBJ databases">
        <title>Muricauda hadale sp. nov., a piezophilic bacterium isolated from hadopelagic water of the Mariana Trench.</title>
        <authorList>
            <person name="Wei Y."/>
        </authorList>
    </citation>
    <scope>NUCLEOTIDE SEQUENCE [LARGE SCALE GENOMIC DNA]</scope>
    <source>
        <strain evidence="2">MT-229</strain>
    </source>
</reference>
<comment type="caution">
    <text evidence="2">The sequence shown here is derived from an EMBL/GenBank/DDBJ whole genome shotgun (WGS) entry which is preliminary data.</text>
</comment>
<evidence type="ECO:0000313" key="2">
    <source>
        <dbReference type="EMBL" id="KAB5488858.1"/>
    </source>
</evidence>
<feature type="chain" id="PRO_5024322727" evidence="1">
    <location>
        <begin position="18"/>
        <end position="332"/>
    </location>
</feature>
<dbReference type="AlphaFoldDB" id="A0A5N5ISS7"/>